<feature type="domain" description="RNA polymerase sigma-70 region 2" evidence="6">
    <location>
        <begin position="25"/>
        <end position="90"/>
    </location>
</feature>
<keyword evidence="9" id="KW-1185">Reference proteome</keyword>
<gene>
    <name evidence="8" type="ORF">JF922_04920</name>
</gene>
<dbReference type="InterPro" id="IPR013324">
    <property type="entry name" value="RNA_pol_sigma_r3/r4-like"/>
</dbReference>
<dbReference type="GO" id="GO:0016987">
    <property type="term" value="F:sigma factor activity"/>
    <property type="evidence" value="ECO:0007669"/>
    <property type="project" value="UniProtKB-KW"/>
</dbReference>
<dbReference type="Gene3D" id="1.10.1740.10">
    <property type="match status" value="1"/>
</dbReference>
<dbReference type="InterPro" id="IPR039425">
    <property type="entry name" value="RNA_pol_sigma-70-like"/>
</dbReference>
<name>A0A934NCI7_9BACT</name>
<feature type="domain" description="RNA polymerase sigma factor 70 region 4 type 2" evidence="7">
    <location>
        <begin position="119"/>
        <end position="170"/>
    </location>
</feature>
<dbReference type="Pfam" id="PF04542">
    <property type="entry name" value="Sigma70_r2"/>
    <property type="match status" value="1"/>
</dbReference>
<reference evidence="8" key="1">
    <citation type="submission" date="2020-10" db="EMBL/GenBank/DDBJ databases">
        <title>Ca. Dormibacterota MAGs.</title>
        <authorList>
            <person name="Montgomery K."/>
        </authorList>
    </citation>
    <scope>NUCLEOTIDE SEQUENCE [LARGE SCALE GENOMIC DNA]</scope>
    <source>
        <strain evidence="8">SC8812_S17_10</strain>
    </source>
</reference>
<proteinExistence type="inferred from homology"/>
<dbReference type="InterPro" id="IPR014284">
    <property type="entry name" value="RNA_pol_sigma-70_dom"/>
</dbReference>
<dbReference type="Pfam" id="PF08281">
    <property type="entry name" value="Sigma70_r4_2"/>
    <property type="match status" value="1"/>
</dbReference>
<dbReference type="AlphaFoldDB" id="A0A934NCI7"/>
<evidence type="ECO:0000256" key="5">
    <source>
        <dbReference type="ARBA" id="ARBA00023163"/>
    </source>
</evidence>
<keyword evidence="5" id="KW-0804">Transcription</keyword>
<keyword evidence="2" id="KW-0805">Transcription regulation</keyword>
<dbReference type="InterPro" id="IPR036388">
    <property type="entry name" value="WH-like_DNA-bd_sf"/>
</dbReference>
<evidence type="ECO:0000256" key="4">
    <source>
        <dbReference type="ARBA" id="ARBA00023125"/>
    </source>
</evidence>
<organism evidence="8 9">
    <name type="scientific">Candidatus Nephthysia bennettiae</name>
    <dbReference type="NCBI Taxonomy" id="3127016"/>
    <lineage>
        <taxon>Bacteria</taxon>
        <taxon>Bacillati</taxon>
        <taxon>Candidatus Dormiibacterota</taxon>
        <taxon>Candidatus Dormibacteria</taxon>
        <taxon>Candidatus Dormibacterales</taxon>
        <taxon>Candidatus Dormibacteraceae</taxon>
        <taxon>Candidatus Nephthysia</taxon>
    </lineage>
</organism>
<dbReference type="Gene3D" id="1.10.10.10">
    <property type="entry name" value="Winged helix-like DNA-binding domain superfamily/Winged helix DNA-binding domain"/>
    <property type="match status" value="1"/>
</dbReference>
<dbReference type="PANTHER" id="PTHR43133">
    <property type="entry name" value="RNA POLYMERASE ECF-TYPE SIGMA FACTO"/>
    <property type="match status" value="1"/>
</dbReference>
<evidence type="ECO:0000313" key="9">
    <source>
        <dbReference type="Proteomes" id="UP000612893"/>
    </source>
</evidence>
<dbReference type="CDD" id="cd06171">
    <property type="entry name" value="Sigma70_r4"/>
    <property type="match status" value="1"/>
</dbReference>
<keyword evidence="4" id="KW-0238">DNA-binding</keyword>
<sequence length="180" mass="20456">MSHDLEPAPPQRRQPAPEEPFDRLFLAEYGKVVAVAHRVLADRAEAEDVAQEVFMDFHRKQRPTATYASGWLYRAAVHTALNRIRSRRRRQRREFSEVSGQEPRVVDPQQVVEVEEDRRRVRDALARLPVKSASVLALRYSGLSYVEVGTALGVGSGQVGTLLRRAEQALRKEMTRATPE</sequence>
<dbReference type="InterPro" id="IPR013249">
    <property type="entry name" value="RNA_pol_sigma70_r4_t2"/>
</dbReference>
<dbReference type="GO" id="GO:0003677">
    <property type="term" value="F:DNA binding"/>
    <property type="evidence" value="ECO:0007669"/>
    <property type="project" value="UniProtKB-KW"/>
</dbReference>
<comment type="similarity">
    <text evidence="1">Belongs to the sigma-70 factor family. ECF subfamily.</text>
</comment>
<dbReference type="NCBIfam" id="TIGR02937">
    <property type="entry name" value="sigma70-ECF"/>
    <property type="match status" value="1"/>
</dbReference>
<evidence type="ECO:0000256" key="1">
    <source>
        <dbReference type="ARBA" id="ARBA00010641"/>
    </source>
</evidence>
<keyword evidence="3" id="KW-0731">Sigma factor</keyword>
<dbReference type="SUPFAM" id="SSF88946">
    <property type="entry name" value="Sigma2 domain of RNA polymerase sigma factors"/>
    <property type="match status" value="1"/>
</dbReference>
<dbReference type="PANTHER" id="PTHR43133:SF8">
    <property type="entry name" value="RNA POLYMERASE SIGMA FACTOR HI_1459-RELATED"/>
    <property type="match status" value="1"/>
</dbReference>
<evidence type="ECO:0000259" key="7">
    <source>
        <dbReference type="Pfam" id="PF08281"/>
    </source>
</evidence>
<dbReference type="Proteomes" id="UP000612893">
    <property type="component" value="Unassembled WGS sequence"/>
</dbReference>
<evidence type="ECO:0000313" key="8">
    <source>
        <dbReference type="EMBL" id="MBJ7597412.1"/>
    </source>
</evidence>
<dbReference type="EMBL" id="JAEKNR010000060">
    <property type="protein sequence ID" value="MBJ7597412.1"/>
    <property type="molecule type" value="Genomic_DNA"/>
</dbReference>
<dbReference type="InterPro" id="IPR007627">
    <property type="entry name" value="RNA_pol_sigma70_r2"/>
</dbReference>
<evidence type="ECO:0000256" key="3">
    <source>
        <dbReference type="ARBA" id="ARBA00023082"/>
    </source>
</evidence>
<comment type="caution">
    <text evidence="8">The sequence shown here is derived from an EMBL/GenBank/DDBJ whole genome shotgun (WGS) entry which is preliminary data.</text>
</comment>
<protein>
    <submittedName>
        <fullName evidence="8">Sigma-70 family RNA polymerase sigma factor</fullName>
    </submittedName>
</protein>
<evidence type="ECO:0000256" key="2">
    <source>
        <dbReference type="ARBA" id="ARBA00023015"/>
    </source>
</evidence>
<dbReference type="RefSeq" id="WP_338199606.1">
    <property type="nucleotide sequence ID" value="NZ_JAEKNR010000060.1"/>
</dbReference>
<evidence type="ECO:0000259" key="6">
    <source>
        <dbReference type="Pfam" id="PF04542"/>
    </source>
</evidence>
<accession>A0A934NCI7</accession>
<dbReference type="SUPFAM" id="SSF88659">
    <property type="entry name" value="Sigma3 and sigma4 domains of RNA polymerase sigma factors"/>
    <property type="match status" value="1"/>
</dbReference>
<dbReference type="InterPro" id="IPR013325">
    <property type="entry name" value="RNA_pol_sigma_r2"/>
</dbReference>